<evidence type="ECO:0000313" key="1">
    <source>
        <dbReference type="EMBL" id="ROH86515.1"/>
    </source>
</evidence>
<sequence length="388" mass="43725">MKPALLWGSELSPFFLKLEALCQHAGLPTERRPDGGTALENLRLMTRLRIAQTRRTVKRWPSAQPDDEYPLVPYLFTADGDIHYDSSGIAAWLDARPPAAAEPLIPREPLLAFVCKLIEEALDEVGLYLVHHHRWVVSRGDNDAGERLAREFRSLVPGFAQPLIAESFSQRQTRRLPYLFSVAPDSKRWSPGRWADPPARAGFPATHRRLEQSWDELVDAAERLLSQQPYLLGERFTLADAALYGQLGMNLSDPSSERRLHERAPRLRGWLGAIAAGRHVDTHGELRLHPDLAPLLAWVQRDFIPLMRANAAAAASVSPRGPRNEAAFKRGRDLFEFAWRDAPARSVVKRFQLRTWSELCAQARALSAQDLAVLPMLSGEAWLPEWQA</sequence>
<dbReference type="SUPFAM" id="SSF47616">
    <property type="entry name" value="GST C-terminal domain-like"/>
    <property type="match status" value="1"/>
</dbReference>
<protein>
    <recommendedName>
        <fullName evidence="3">Glutathione S-transferase family protein</fullName>
    </recommendedName>
</protein>
<evidence type="ECO:0008006" key="3">
    <source>
        <dbReference type="Google" id="ProtNLM"/>
    </source>
</evidence>
<dbReference type="InParanoid" id="A0A3N0V1C9"/>
<dbReference type="Pfam" id="PF13410">
    <property type="entry name" value="GST_C_2"/>
    <property type="match status" value="1"/>
</dbReference>
<dbReference type="InterPro" id="IPR036282">
    <property type="entry name" value="Glutathione-S-Trfase_C_sf"/>
</dbReference>
<accession>A0A3N0V1C9</accession>
<dbReference type="EMBL" id="RJVO01000009">
    <property type="protein sequence ID" value="ROH86515.1"/>
    <property type="molecule type" value="Genomic_DNA"/>
</dbReference>
<proteinExistence type="predicted"/>
<organism evidence="1 2">
    <name type="scientific">Stagnimonas aquatica</name>
    <dbReference type="NCBI Taxonomy" id="2689987"/>
    <lineage>
        <taxon>Bacteria</taxon>
        <taxon>Pseudomonadati</taxon>
        <taxon>Pseudomonadota</taxon>
        <taxon>Gammaproteobacteria</taxon>
        <taxon>Nevskiales</taxon>
        <taxon>Nevskiaceae</taxon>
        <taxon>Stagnimonas</taxon>
    </lineage>
</organism>
<dbReference type="Gene3D" id="1.20.1050.10">
    <property type="match status" value="1"/>
</dbReference>
<dbReference type="AlphaFoldDB" id="A0A3N0V1C9"/>
<dbReference type="Proteomes" id="UP000282106">
    <property type="component" value="Unassembled WGS sequence"/>
</dbReference>
<evidence type="ECO:0000313" key="2">
    <source>
        <dbReference type="Proteomes" id="UP000282106"/>
    </source>
</evidence>
<gene>
    <name evidence="1" type="ORF">ED208_15905</name>
</gene>
<keyword evidence="2" id="KW-1185">Reference proteome</keyword>
<reference evidence="1 2" key="1">
    <citation type="submission" date="2018-10" db="EMBL/GenBank/DDBJ databases">
        <authorList>
            <person name="Chen W.-M."/>
        </authorList>
    </citation>
    <scope>NUCLEOTIDE SEQUENCE [LARGE SCALE GENOMIC DNA]</scope>
    <source>
        <strain evidence="1 2">THS-13</strain>
    </source>
</reference>
<comment type="caution">
    <text evidence="1">The sequence shown here is derived from an EMBL/GenBank/DDBJ whole genome shotgun (WGS) entry which is preliminary data.</text>
</comment>
<dbReference type="RefSeq" id="WP_123212911.1">
    <property type="nucleotide sequence ID" value="NZ_RJVO01000009.1"/>
</dbReference>
<name>A0A3N0V1C9_9GAMM</name>